<dbReference type="EMBL" id="JAMTCK010000013">
    <property type="protein sequence ID" value="MCP2168385.1"/>
    <property type="molecule type" value="Genomic_DNA"/>
</dbReference>
<keyword evidence="2" id="KW-1185">Reference proteome</keyword>
<accession>A0AAE3GHR0</accession>
<organism evidence="1 2">
    <name type="scientific">Goodfellowiella coeruleoviolacea</name>
    <dbReference type="NCBI Taxonomy" id="334858"/>
    <lineage>
        <taxon>Bacteria</taxon>
        <taxon>Bacillati</taxon>
        <taxon>Actinomycetota</taxon>
        <taxon>Actinomycetes</taxon>
        <taxon>Pseudonocardiales</taxon>
        <taxon>Pseudonocardiaceae</taxon>
        <taxon>Goodfellowiella</taxon>
    </lineage>
</organism>
<comment type="caution">
    <text evidence="1">The sequence shown here is derived from an EMBL/GenBank/DDBJ whole genome shotgun (WGS) entry which is preliminary data.</text>
</comment>
<dbReference type="Proteomes" id="UP001206128">
    <property type="component" value="Unassembled WGS sequence"/>
</dbReference>
<proteinExistence type="predicted"/>
<gene>
    <name evidence="1" type="ORF">LX83_005263</name>
</gene>
<reference evidence="1" key="1">
    <citation type="submission" date="2022-06" db="EMBL/GenBank/DDBJ databases">
        <title>Genomic Encyclopedia of Archaeal and Bacterial Type Strains, Phase II (KMG-II): from individual species to whole genera.</title>
        <authorList>
            <person name="Goeker M."/>
        </authorList>
    </citation>
    <scope>NUCLEOTIDE SEQUENCE</scope>
    <source>
        <strain evidence="1">DSM 43935</strain>
    </source>
</reference>
<name>A0AAE3GHR0_9PSEU</name>
<evidence type="ECO:0008006" key="3">
    <source>
        <dbReference type="Google" id="ProtNLM"/>
    </source>
</evidence>
<evidence type="ECO:0000313" key="1">
    <source>
        <dbReference type="EMBL" id="MCP2168385.1"/>
    </source>
</evidence>
<protein>
    <recommendedName>
        <fullName evidence="3">DUF3558 domain-containing protein</fullName>
    </recommendedName>
</protein>
<dbReference type="Pfam" id="PF12079">
    <property type="entry name" value="DUF3558"/>
    <property type="match status" value="1"/>
</dbReference>
<dbReference type="AlphaFoldDB" id="A0AAE3GHR0"/>
<dbReference type="InterPro" id="IPR024520">
    <property type="entry name" value="DUF3558"/>
</dbReference>
<sequence length="133" mass="13901">MATRKATDGYEVCTLLSKDELQRVVGGTFTNDPAGSGFCILQTKDPYQVVSLIVTVLDDETKAKGEQTTVGGNTAYQVVDEDGACDLHVMLTDDPKAFINTLDAGVAVISGGGDACEGARKLAEAVFAKLPNA</sequence>
<evidence type="ECO:0000313" key="2">
    <source>
        <dbReference type="Proteomes" id="UP001206128"/>
    </source>
</evidence>